<feature type="domain" description="Acyclic terpene utilisation N-terminal" evidence="1">
    <location>
        <begin position="11"/>
        <end position="178"/>
    </location>
</feature>
<dbReference type="PANTHER" id="PTHR47585">
    <property type="match status" value="1"/>
</dbReference>
<sequence>MGSIDLTTRPVHIENISGSPVDRREALAVASASDEPIDIFVGDWMSELNMPAKAYAISQDSNAIGYALSFIEALEPAIESLARKKQRLIANAGTVATKQLFDRVDKLVITSNLDMTIAWVEGDIVMDNVKAAMQTGDELKSICTGMPLKDWPYEPLFAQCYLGSTAVVIALHAGADIVHNWQPEECDKLAQSLIAGHLIECSTYVTGGNFTGVFKSLGFDHITKIGYPIVEIGLAGDVVIITKTPDTDGIVTTETCKEQLLYVIQGMYYLNCDVTAVIDKVTFTQVGKERVELSGITGQPPPRTTKVGITAFGGYTAELHWALIGLDIPKKIKMAGIQMKHRTGPERMAKFLQWTLTNYGSVPSNPRNYNSATIDLRLVAQAKEKEDLSWDNFAKPALEIVMQSWPAATTTPDKRQAEPQLFQEYFPTLIPQLTQYVHFSNKSMPTIEVPPPKKTIEHLSQQPSYPPPTDPVSLDSFGPTKPAPLGHVVLGRAGDKCSNCNAGFFVRHEDEWDWLRSLLSPETFIELMADEYRGQKVDRMEFPSIWAVHFLVHDHLDRGVTANPTYDVLEKFSRGFVRTRFVNVPTKFLERVLV</sequence>
<evidence type="ECO:0000313" key="4">
    <source>
        <dbReference type="Proteomes" id="UP000799777"/>
    </source>
</evidence>
<name>A0A9P4LJQ5_9PLEO</name>
<reference evidence="3" key="1">
    <citation type="journal article" date="2020" name="Stud. Mycol.">
        <title>101 Dothideomycetes genomes: a test case for predicting lifestyles and emergence of pathogens.</title>
        <authorList>
            <person name="Haridas S."/>
            <person name="Albert R."/>
            <person name="Binder M."/>
            <person name="Bloem J."/>
            <person name="Labutti K."/>
            <person name="Salamov A."/>
            <person name="Andreopoulos B."/>
            <person name="Baker S."/>
            <person name="Barry K."/>
            <person name="Bills G."/>
            <person name="Bluhm B."/>
            <person name="Cannon C."/>
            <person name="Castanera R."/>
            <person name="Culley D."/>
            <person name="Daum C."/>
            <person name="Ezra D."/>
            <person name="Gonzalez J."/>
            <person name="Henrissat B."/>
            <person name="Kuo A."/>
            <person name="Liang C."/>
            <person name="Lipzen A."/>
            <person name="Lutzoni F."/>
            <person name="Magnuson J."/>
            <person name="Mondo S."/>
            <person name="Nolan M."/>
            <person name="Ohm R."/>
            <person name="Pangilinan J."/>
            <person name="Park H.-J."/>
            <person name="Ramirez L."/>
            <person name="Alfaro M."/>
            <person name="Sun H."/>
            <person name="Tritt A."/>
            <person name="Yoshinaga Y."/>
            <person name="Zwiers L.-H."/>
            <person name="Turgeon B."/>
            <person name="Goodwin S."/>
            <person name="Spatafora J."/>
            <person name="Crous P."/>
            <person name="Grigoriev I."/>
        </authorList>
    </citation>
    <scope>NUCLEOTIDE SEQUENCE</scope>
    <source>
        <strain evidence="3">CBS 110217</strain>
    </source>
</reference>
<dbReference type="InterPro" id="IPR056362">
    <property type="entry name" value="AtuA-like_ferredoxin_dom"/>
</dbReference>
<evidence type="ECO:0000259" key="1">
    <source>
        <dbReference type="Pfam" id="PF07287"/>
    </source>
</evidence>
<evidence type="ECO:0000259" key="2">
    <source>
        <dbReference type="Pfam" id="PF23544"/>
    </source>
</evidence>
<protein>
    <submittedName>
        <fullName evidence="3">DUF1446-domain-containing protein</fullName>
    </submittedName>
</protein>
<gene>
    <name evidence="3" type="ORF">EK21DRAFT_101089</name>
</gene>
<proteinExistence type="predicted"/>
<comment type="caution">
    <text evidence="3">The sequence shown here is derived from an EMBL/GenBank/DDBJ whole genome shotgun (WGS) entry which is preliminary data.</text>
</comment>
<dbReference type="InterPro" id="IPR010839">
    <property type="entry name" value="AtuA_N"/>
</dbReference>
<keyword evidence="4" id="KW-1185">Reference proteome</keyword>
<dbReference type="Proteomes" id="UP000799777">
    <property type="component" value="Unassembled WGS sequence"/>
</dbReference>
<dbReference type="PANTHER" id="PTHR47585:SF2">
    <property type="entry name" value="DUF1446 DOMAIN PROTEIN (AFU_ORTHOLOGUE AFUA_6G11420)"/>
    <property type="match status" value="1"/>
</dbReference>
<dbReference type="OrthoDB" id="10265871at2759"/>
<feature type="domain" description="AtuA-like ferredoxin-fold" evidence="2">
    <location>
        <begin position="484"/>
        <end position="568"/>
    </location>
</feature>
<dbReference type="AlphaFoldDB" id="A0A9P4LJQ5"/>
<accession>A0A9P4LJQ5</accession>
<feature type="domain" description="Acyclic terpene utilisation N-terminal" evidence="1">
    <location>
        <begin position="179"/>
        <end position="432"/>
    </location>
</feature>
<dbReference type="Pfam" id="PF07287">
    <property type="entry name" value="AtuA"/>
    <property type="match status" value="2"/>
</dbReference>
<evidence type="ECO:0000313" key="3">
    <source>
        <dbReference type="EMBL" id="KAF2029461.1"/>
    </source>
</evidence>
<dbReference type="Pfam" id="PF23544">
    <property type="entry name" value="AtuA_ferredoxin"/>
    <property type="match status" value="1"/>
</dbReference>
<dbReference type="EMBL" id="ML978200">
    <property type="protein sequence ID" value="KAF2029461.1"/>
    <property type="molecule type" value="Genomic_DNA"/>
</dbReference>
<organism evidence="3 4">
    <name type="scientific">Setomelanomma holmii</name>
    <dbReference type="NCBI Taxonomy" id="210430"/>
    <lineage>
        <taxon>Eukaryota</taxon>
        <taxon>Fungi</taxon>
        <taxon>Dikarya</taxon>
        <taxon>Ascomycota</taxon>
        <taxon>Pezizomycotina</taxon>
        <taxon>Dothideomycetes</taxon>
        <taxon>Pleosporomycetidae</taxon>
        <taxon>Pleosporales</taxon>
        <taxon>Pleosporineae</taxon>
        <taxon>Phaeosphaeriaceae</taxon>
        <taxon>Setomelanomma</taxon>
    </lineage>
</organism>